<sequence>MASSDYKFVCGWLYCDGKVMNDSVVDCVYDKNVISFVKLYSNLKYEQVLNVVYKKLFLDPKLFKLKIWRRFMNPTTNKFIVVLMVDDDDAEYMFELLVDCGSESGSKAPVVELYIEKIPIDLRGNSNESQCSKFGVAPTNSLGSSQSIQQSTGAYVSSGSSSRSLFMTSASSEGNSRGSSEFNDDVIPYYKSFDGSLIIS</sequence>
<reference evidence="1" key="2">
    <citation type="submission" date="2023-05" db="EMBL/GenBank/DDBJ databases">
        <authorList>
            <person name="Schelkunov M.I."/>
        </authorList>
    </citation>
    <scope>NUCLEOTIDE SEQUENCE</scope>
    <source>
        <strain evidence="1">Hsosn_3</strain>
        <tissue evidence="1">Leaf</tissue>
    </source>
</reference>
<gene>
    <name evidence="1" type="ORF">POM88_008427</name>
</gene>
<dbReference type="EMBL" id="JAUIZM010000002">
    <property type="protein sequence ID" value="KAK1398564.1"/>
    <property type="molecule type" value="Genomic_DNA"/>
</dbReference>
<dbReference type="Proteomes" id="UP001237642">
    <property type="component" value="Unassembled WGS sequence"/>
</dbReference>
<evidence type="ECO:0000313" key="1">
    <source>
        <dbReference type="EMBL" id="KAK1398564.1"/>
    </source>
</evidence>
<organism evidence="1 2">
    <name type="scientific">Heracleum sosnowskyi</name>
    <dbReference type="NCBI Taxonomy" id="360622"/>
    <lineage>
        <taxon>Eukaryota</taxon>
        <taxon>Viridiplantae</taxon>
        <taxon>Streptophyta</taxon>
        <taxon>Embryophyta</taxon>
        <taxon>Tracheophyta</taxon>
        <taxon>Spermatophyta</taxon>
        <taxon>Magnoliopsida</taxon>
        <taxon>eudicotyledons</taxon>
        <taxon>Gunneridae</taxon>
        <taxon>Pentapetalae</taxon>
        <taxon>asterids</taxon>
        <taxon>campanulids</taxon>
        <taxon>Apiales</taxon>
        <taxon>Apiaceae</taxon>
        <taxon>Apioideae</taxon>
        <taxon>apioid superclade</taxon>
        <taxon>Tordylieae</taxon>
        <taxon>Tordyliinae</taxon>
        <taxon>Heracleum</taxon>
    </lineage>
</organism>
<dbReference type="AlphaFoldDB" id="A0AAD8J7Z6"/>
<accession>A0AAD8J7Z6</accession>
<name>A0AAD8J7Z6_9APIA</name>
<keyword evidence="2" id="KW-1185">Reference proteome</keyword>
<reference evidence="1" key="1">
    <citation type="submission" date="2023-02" db="EMBL/GenBank/DDBJ databases">
        <title>Genome of toxic invasive species Heracleum sosnowskyi carries increased number of genes despite the absence of recent whole-genome duplications.</title>
        <authorList>
            <person name="Schelkunov M."/>
            <person name="Shtratnikova V."/>
            <person name="Makarenko M."/>
            <person name="Klepikova A."/>
            <person name="Omelchenko D."/>
            <person name="Novikova G."/>
            <person name="Obukhova E."/>
            <person name="Bogdanov V."/>
            <person name="Penin A."/>
            <person name="Logacheva M."/>
        </authorList>
    </citation>
    <scope>NUCLEOTIDE SEQUENCE</scope>
    <source>
        <strain evidence="1">Hsosn_3</strain>
        <tissue evidence="1">Leaf</tissue>
    </source>
</reference>
<protein>
    <submittedName>
        <fullName evidence="1">Uncharacterized protein</fullName>
    </submittedName>
</protein>
<proteinExistence type="predicted"/>
<comment type="caution">
    <text evidence="1">The sequence shown here is derived from an EMBL/GenBank/DDBJ whole genome shotgun (WGS) entry which is preliminary data.</text>
</comment>
<evidence type="ECO:0000313" key="2">
    <source>
        <dbReference type="Proteomes" id="UP001237642"/>
    </source>
</evidence>